<dbReference type="Proteomes" id="UP000654075">
    <property type="component" value="Unassembled WGS sequence"/>
</dbReference>
<feature type="transmembrane region" description="Helical" evidence="2">
    <location>
        <begin position="57"/>
        <end position="86"/>
    </location>
</feature>
<feature type="transmembrane region" description="Helical" evidence="2">
    <location>
        <begin position="98"/>
        <end position="117"/>
    </location>
</feature>
<keyword evidence="4" id="KW-1185">Reference proteome</keyword>
<evidence type="ECO:0000256" key="1">
    <source>
        <dbReference type="SAM" id="MobiDB-lite"/>
    </source>
</evidence>
<keyword evidence="2" id="KW-1133">Transmembrane helix</keyword>
<gene>
    <name evidence="3" type="ORF">PGLA1383_LOCUS49271</name>
</gene>
<feature type="region of interest" description="Disordered" evidence="1">
    <location>
        <begin position="1"/>
        <end position="34"/>
    </location>
</feature>
<dbReference type="EMBL" id="CAJNNV010030740">
    <property type="protein sequence ID" value="CAE8633374.1"/>
    <property type="molecule type" value="Genomic_DNA"/>
</dbReference>
<evidence type="ECO:0000313" key="4">
    <source>
        <dbReference type="Proteomes" id="UP000654075"/>
    </source>
</evidence>
<proteinExistence type="predicted"/>
<feature type="compositionally biased region" description="Polar residues" evidence="1">
    <location>
        <begin position="22"/>
        <end position="32"/>
    </location>
</feature>
<keyword evidence="2" id="KW-0812">Transmembrane</keyword>
<dbReference type="AlphaFoldDB" id="A0A813H6X4"/>
<keyword evidence="2" id="KW-0472">Membrane</keyword>
<feature type="non-terminal residue" evidence="3">
    <location>
        <position position="1"/>
    </location>
</feature>
<name>A0A813H6X4_POLGL</name>
<comment type="caution">
    <text evidence="3">The sequence shown here is derived from an EMBL/GenBank/DDBJ whole genome shotgun (WGS) entry which is preliminary data.</text>
</comment>
<accession>A0A813H6X4</accession>
<protein>
    <submittedName>
        <fullName evidence="3">Uncharacterized protein</fullName>
    </submittedName>
</protein>
<sequence length="119" mass="13023">QSKNASCNDSLGVVVSRHAPSGETNDQQQLPSESDDRWVVRIMGPSGPAKHLAVRSFVVVVVVLAQLFVLQFVCSSQSVCFAVCVLPSVCPRHTSQSVCFATCLFLVFLLFYLLLFFPT</sequence>
<evidence type="ECO:0000313" key="3">
    <source>
        <dbReference type="EMBL" id="CAE8633374.1"/>
    </source>
</evidence>
<evidence type="ECO:0000256" key="2">
    <source>
        <dbReference type="SAM" id="Phobius"/>
    </source>
</evidence>
<organism evidence="3 4">
    <name type="scientific">Polarella glacialis</name>
    <name type="common">Dinoflagellate</name>
    <dbReference type="NCBI Taxonomy" id="89957"/>
    <lineage>
        <taxon>Eukaryota</taxon>
        <taxon>Sar</taxon>
        <taxon>Alveolata</taxon>
        <taxon>Dinophyceae</taxon>
        <taxon>Suessiales</taxon>
        <taxon>Suessiaceae</taxon>
        <taxon>Polarella</taxon>
    </lineage>
</organism>
<reference evidence="3" key="1">
    <citation type="submission" date="2021-02" db="EMBL/GenBank/DDBJ databases">
        <authorList>
            <person name="Dougan E. K."/>
            <person name="Rhodes N."/>
            <person name="Thang M."/>
            <person name="Chan C."/>
        </authorList>
    </citation>
    <scope>NUCLEOTIDE SEQUENCE</scope>
</reference>